<dbReference type="RefSeq" id="WP_219316379.1">
    <property type="nucleotide sequence ID" value="NZ_JAHWYN010000003.1"/>
</dbReference>
<feature type="transmembrane region" description="Helical" evidence="1">
    <location>
        <begin position="74"/>
        <end position="91"/>
    </location>
</feature>
<evidence type="ECO:0000313" key="3">
    <source>
        <dbReference type="Proteomes" id="UP000812031"/>
    </source>
</evidence>
<feature type="transmembrane region" description="Helical" evidence="1">
    <location>
        <begin position="46"/>
        <end position="65"/>
    </location>
</feature>
<name>A0ABS6XT76_9FLAO</name>
<feature type="transmembrane region" description="Helical" evidence="1">
    <location>
        <begin position="344"/>
        <end position="365"/>
    </location>
</feature>
<feature type="transmembrane region" description="Helical" evidence="1">
    <location>
        <begin position="377"/>
        <end position="397"/>
    </location>
</feature>
<feature type="transmembrane region" description="Helical" evidence="1">
    <location>
        <begin position="5"/>
        <end position="26"/>
    </location>
</feature>
<dbReference type="Proteomes" id="UP000812031">
    <property type="component" value="Unassembled WGS sequence"/>
</dbReference>
<dbReference type="EMBL" id="JAHWYN010000003">
    <property type="protein sequence ID" value="MBW4359864.1"/>
    <property type="molecule type" value="Genomic_DNA"/>
</dbReference>
<feature type="transmembrane region" description="Helical" evidence="1">
    <location>
        <begin position="274"/>
        <end position="292"/>
    </location>
</feature>
<organism evidence="2 3">
    <name type="scientific">Flavobacterium taihuense</name>
    <dbReference type="NCBI Taxonomy" id="2857508"/>
    <lineage>
        <taxon>Bacteria</taxon>
        <taxon>Pseudomonadati</taxon>
        <taxon>Bacteroidota</taxon>
        <taxon>Flavobacteriia</taxon>
        <taxon>Flavobacteriales</taxon>
        <taxon>Flavobacteriaceae</taxon>
        <taxon>Flavobacterium</taxon>
    </lineage>
</organism>
<feature type="transmembrane region" description="Helical" evidence="1">
    <location>
        <begin position="230"/>
        <end position="253"/>
    </location>
</feature>
<evidence type="ECO:0000313" key="2">
    <source>
        <dbReference type="EMBL" id="MBW4359864.1"/>
    </source>
</evidence>
<keyword evidence="1" id="KW-1133">Transmembrane helix</keyword>
<accession>A0ABS6XT76</accession>
<feature type="transmembrane region" description="Helical" evidence="1">
    <location>
        <begin position="165"/>
        <end position="191"/>
    </location>
</feature>
<keyword evidence="1" id="KW-0472">Membrane</keyword>
<sequence>MKKSWILACFVNFFIASLMGLLLRWMYVDPISGVNFQFLMHGHSHVAMLGWVYLMLYCLIFHFFVPKENQQKPIYNRLFWVTELAVIGMMIDFPAQGYAFASILFSTLHIFCSYYFCYLIWKDAKPSTFPEKRMLRTALFFMIFSTLGVWCLGPAVGLMGKASAFYQIAIQFFLHFQFNGWFLFAVLALFFKQSKIKIDEKKFRLFYNLLVTATILTLALPVSWSLANPIFYWINAIGVTIQLIAFVLFALLIQTQFQDFFTPLSSLEKKVYRFALCSLALKVIIQLVVLVPELAQVSHEIRNFVIGYIHLTMLGIITGFLFGFSLQNGFLNAQNNIQKWGIKIFLLGFVATEILLFLQGTWLFLKSGSFFNYYQNLFIASIPLPIGLIFVTGSLFYKAKFQRSDVRNYSI</sequence>
<gene>
    <name evidence="2" type="ORF">KZH69_05135</name>
</gene>
<feature type="transmembrane region" description="Helical" evidence="1">
    <location>
        <begin position="97"/>
        <end position="117"/>
    </location>
</feature>
<proteinExistence type="predicted"/>
<evidence type="ECO:0000256" key="1">
    <source>
        <dbReference type="SAM" id="Phobius"/>
    </source>
</evidence>
<keyword evidence="3" id="KW-1185">Reference proteome</keyword>
<reference evidence="2 3" key="1">
    <citation type="submission" date="2021-07" db="EMBL/GenBank/DDBJ databases">
        <title>Flavobacterium sp. nov. isolated from sediment on the Taihu Lake.</title>
        <authorList>
            <person name="Qu J.-H."/>
        </authorList>
    </citation>
    <scope>NUCLEOTIDE SEQUENCE [LARGE SCALE GENOMIC DNA]</scope>
    <source>
        <strain evidence="2 3">NAS39</strain>
    </source>
</reference>
<keyword evidence="1" id="KW-0812">Transmembrane</keyword>
<comment type="caution">
    <text evidence="2">The sequence shown here is derived from an EMBL/GenBank/DDBJ whole genome shotgun (WGS) entry which is preliminary data.</text>
</comment>
<feature type="transmembrane region" description="Helical" evidence="1">
    <location>
        <begin position="203"/>
        <end position="224"/>
    </location>
</feature>
<feature type="transmembrane region" description="Helical" evidence="1">
    <location>
        <begin position="138"/>
        <end position="159"/>
    </location>
</feature>
<protein>
    <submittedName>
        <fullName evidence="2">Uncharacterized protein</fullName>
    </submittedName>
</protein>
<feature type="transmembrane region" description="Helical" evidence="1">
    <location>
        <begin position="304"/>
        <end position="324"/>
    </location>
</feature>